<dbReference type="InterPro" id="IPR036653">
    <property type="entry name" value="CinA-like_C"/>
</dbReference>
<dbReference type="NCBIfam" id="TIGR00199">
    <property type="entry name" value="PncC_domain"/>
    <property type="match status" value="1"/>
</dbReference>
<reference evidence="2 3" key="1">
    <citation type="submission" date="2012-11" db="EMBL/GenBank/DDBJ databases">
        <title>Whole genome sequence of Gluconacetobacter europaeus NBRC3261.</title>
        <authorList>
            <person name="Azuma Y."/>
            <person name="Higashiura N."/>
            <person name="Hirakawa H."/>
            <person name="Matsushita K."/>
        </authorList>
    </citation>
    <scope>NUCLEOTIDE SEQUENCE [LARGE SCALE GENOMIC DNA]</scope>
    <source>
        <strain evidence="2 3">NBRC 3261</strain>
    </source>
</reference>
<dbReference type="Proteomes" id="UP000032675">
    <property type="component" value="Unassembled WGS sequence"/>
</dbReference>
<dbReference type="EMBL" id="BANI01000029">
    <property type="protein sequence ID" value="GAN95522.1"/>
    <property type="molecule type" value="Genomic_DNA"/>
</dbReference>
<dbReference type="RefSeq" id="WP_019085548.1">
    <property type="nucleotide sequence ID" value="NZ_BANI01000029.1"/>
</dbReference>
<evidence type="ECO:0000259" key="1">
    <source>
        <dbReference type="Pfam" id="PF02464"/>
    </source>
</evidence>
<dbReference type="Pfam" id="PF02464">
    <property type="entry name" value="CinA"/>
    <property type="match status" value="1"/>
</dbReference>
<dbReference type="Gene3D" id="3.90.950.20">
    <property type="entry name" value="CinA-like"/>
    <property type="match status" value="1"/>
</dbReference>
<evidence type="ECO:0000313" key="3">
    <source>
        <dbReference type="Proteomes" id="UP000032675"/>
    </source>
</evidence>
<sequence>MLPDTFLAHMPDALARFRSAGCRIVTAESCTGGLLAAALTEAAGSSDVVCGGFVTYSNSMKAHALGVPAKLLEQYGAVSREVAAAMAQGALAHAPDANLSVAITGIAGPGGASAGKPVGLVWFAVATSGTVDTVSHLFAGERWDVRTQAVRTALALLLDHAGRLSAE</sequence>
<dbReference type="InterPro" id="IPR008136">
    <property type="entry name" value="CinA_C"/>
</dbReference>
<protein>
    <recommendedName>
        <fullName evidence="1">CinA C-terminal domain-containing protein</fullName>
    </recommendedName>
</protein>
<dbReference type="AlphaFoldDB" id="A0A0D6PW12"/>
<comment type="caution">
    <text evidence="2">The sequence shown here is derived from an EMBL/GenBank/DDBJ whole genome shotgun (WGS) entry which is preliminary data.</text>
</comment>
<proteinExistence type="predicted"/>
<dbReference type="SUPFAM" id="SSF142433">
    <property type="entry name" value="CinA-like"/>
    <property type="match status" value="1"/>
</dbReference>
<gene>
    <name evidence="2" type="ORF">Geu3261_0029_003</name>
</gene>
<organism evidence="2 3">
    <name type="scientific">Komagataeibacter europaeus NBRC 3261</name>
    <dbReference type="NCBI Taxonomy" id="1234669"/>
    <lineage>
        <taxon>Bacteria</taxon>
        <taxon>Pseudomonadati</taxon>
        <taxon>Pseudomonadota</taxon>
        <taxon>Alphaproteobacteria</taxon>
        <taxon>Acetobacterales</taxon>
        <taxon>Acetobacteraceae</taxon>
        <taxon>Komagataeibacter</taxon>
    </lineage>
</organism>
<name>A0A0D6PW12_KOMEU</name>
<feature type="domain" description="CinA C-terminal" evidence="1">
    <location>
        <begin position="15"/>
        <end position="159"/>
    </location>
</feature>
<evidence type="ECO:0000313" key="2">
    <source>
        <dbReference type="EMBL" id="GAN95522.1"/>
    </source>
</evidence>
<accession>A0A0D6PW12</accession>